<dbReference type="Gene3D" id="3.80.10.10">
    <property type="entry name" value="Ribonuclease Inhibitor"/>
    <property type="match status" value="1"/>
</dbReference>
<dbReference type="InterPro" id="IPR032675">
    <property type="entry name" value="LRR_dom_sf"/>
</dbReference>
<proteinExistence type="predicted"/>
<dbReference type="AlphaFoldDB" id="A0AAV2EN65"/>
<dbReference type="InterPro" id="IPR053781">
    <property type="entry name" value="F-box_AtFBL13-like"/>
</dbReference>
<name>A0AAV2EN65_9ROSI</name>
<evidence type="ECO:0000259" key="1">
    <source>
        <dbReference type="Pfam" id="PF00646"/>
    </source>
</evidence>
<dbReference type="Pfam" id="PF00646">
    <property type="entry name" value="F-box"/>
    <property type="match status" value="1"/>
</dbReference>
<dbReference type="InterPro" id="IPR053197">
    <property type="entry name" value="F-box_SCFL_complex_component"/>
</dbReference>
<dbReference type="InterPro" id="IPR036047">
    <property type="entry name" value="F-box-like_dom_sf"/>
</dbReference>
<evidence type="ECO:0000313" key="2">
    <source>
        <dbReference type="EMBL" id="CAL1387133.1"/>
    </source>
</evidence>
<reference evidence="2 3" key="1">
    <citation type="submission" date="2024-04" db="EMBL/GenBank/DDBJ databases">
        <authorList>
            <person name="Fracassetti M."/>
        </authorList>
    </citation>
    <scope>NUCLEOTIDE SEQUENCE [LARGE SCALE GENOMIC DNA]</scope>
</reference>
<keyword evidence="3" id="KW-1185">Reference proteome</keyword>
<dbReference type="SUPFAM" id="SSF81383">
    <property type="entry name" value="F-box domain"/>
    <property type="match status" value="1"/>
</dbReference>
<dbReference type="Gene3D" id="1.20.1280.50">
    <property type="match status" value="1"/>
</dbReference>
<dbReference type="EMBL" id="OZ034818">
    <property type="protein sequence ID" value="CAL1387133.1"/>
    <property type="molecule type" value="Genomic_DNA"/>
</dbReference>
<dbReference type="CDD" id="cd22160">
    <property type="entry name" value="F-box_AtFBL13-like"/>
    <property type="match status" value="1"/>
</dbReference>
<gene>
    <name evidence="2" type="ORF">LTRI10_LOCUS28135</name>
</gene>
<accession>A0AAV2EN65</accession>
<dbReference type="SUPFAM" id="SSF52058">
    <property type="entry name" value="L domain-like"/>
    <property type="match status" value="1"/>
</dbReference>
<organism evidence="2 3">
    <name type="scientific">Linum trigynum</name>
    <dbReference type="NCBI Taxonomy" id="586398"/>
    <lineage>
        <taxon>Eukaryota</taxon>
        <taxon>Viridiplantae</taxon>
        <taxon>Streptophyta</taxon>
        <taxon>Embryophyta</taxon>
        <taxon>Tracheophyta</taxon>
        <taxon>Spermatophyta</taxon>
        <taxon>Magnoliopsida</taxon>
        <taxon>eudicotyledons</taxon>
        <taxon>Gunneridae</taxon>
        <taxon>Pentapetalae</taxon>
        <taxon>rosids</taxon>
        <taxon>fabids</taxon>
        <taxon>Malpighiales</taxon>
        <taxon>Linaceae</taxon>
        <taxon>Linum</taxon>
    </lineage>
</organism>
<dbReference type="PANTHER" id="PTHR34223:SF51">
    <property type="entry name" value="OS06G0556300 PROTEIN"/>
    <property type="match status" value="1"/>
</dbReference>
<dbReference type="PANTHER" id="PTHR34223">
    <property type="entry name" value="OS11G0201299 PROTEIN"/>
    <property type="match status" value="1"/>
</dbReference>
<dbReference type="InterPro" id="IPR001810">
    <property type="entry name" value="F-box_dom"/>
</dbReference>
<sequence>MTMTMNLEPKDPGIWSHGLELEVRIDRLSDLPDYILEHILSLAALDSKTLVQTSILSKRWRCLWKGVPALNFSRTSFKAEWSFTDHVLMYLSLRCHSIAVGSIAFNFGSITCERVRCMEMFDHVMQYATAAHGGQLHHLSISCAGGKGRLSPLVASITRCPVYESLKVLKLKGFCLDTAALSSVGFKLLTTLELHHCRLSDYPTVHPLANLPACLNYLKLNGCTAQCWFRISSPQLLVLEIRSLPFSGGVEVFAPKLKSFSLWCSMEDIKYIRQLNFPSLAHANIRLWGQDRHDWKDVTVLECFSCAYINLLRGLHHVESLILGFDKSKSEIPWGDRQLPFSRMKPLTTKSWKASPFPRLKSLRVLYPRELSKLPLQVFRYFFRSSSINTEEMTVKFEWQSE</sequence>
<protein>
    <recommendedName>
        <fullName evidence="1">F-box domain-containing protein</fullName>
    </recommendedName>
</protein>
<evidence type="ECO:0000313" key="3">
    <source>
        <dbReference type="Proteomes" id="UP001497516"/>
    </source>
</evidence>
<feature type="domain" description="F-box" evidence="1">
    <location>
        <begin position="28"/>
        <end position="67"/>
    </location>
</feature>
<dbReference type="Proteomes" id="UP001497516">
    <property type="component" value="Chromosome 5"/>
</dbReference>